<comment type="caution">
    <text evidence="1">The sequence shown here is derived from an EMBL/GenBank/DDBJ whole genome shotgun (WGS) entry which is preliminary data.</text>
</comment>
<evidence type="ECO:0000313" key="2">
    <source>
        <dbReference type="Proteomes" id="UP000217784"/>
    </source>
</evidence>
<gene>
    <name evidence="1" type="ORF">ASJ80_01150</name>
</gene>
<organism evidence="1 2">
    <name type="scientific">Methanobacterium bryantii</name>
    <dbReference type="NCBI Taxonomy" id="2161"/>
    <lineage>
        <taxon>Archaea</taxon>
        <taxon>Methanobacteriati</taxon>
        <taxon>Methanobacteriota</taxon>
        <taxon>Methanomada group</taxon>
        <taxon>Methanobacteria</taxon>
        <taxon>Methanobacteriales</taxon>
        <taxon>Methanobacteriaceae</taxon>
        <taxon>Methanobacterium</taxon>
    </lineage>
</organism>
<dbReference type="RefSeq" id="WP_069583919.1">
    <property type="nucleotide sequence ID" value="NZ_LMVM01000037.1"/>
</dbReference>
<dbReference type="AlphaFoldDB" id="A0A2A2H2I9"/>
<dbReference type="OrthoDB" id="69132at2157"/>
<accession>A0A2A2H2I9</accession>
<name>A0A2A2H2I9_METBR</name>
<sequence>MGSEGIVEMAVNDLADEFRENSDEFFNEYDFRHRFFCKMYPEFKNLIHPEYPTRKRFIKEEASGEKYISGKNCFEPEIKKGIRDKYALAVFKEEIYNKHKNELSPWNRLSNTDLDIKDIYIDFAFEFKYITSGNISVIREIEFDIFKLKEAAEAGNKYLIIFINKIFGDEGFKQIIEPLNEFKKNEKVVNVLIFSK</sequence>
<keyword evidence="2" id="KW-1185">Reference proteome</keyword>
<dbReference type="EMBL" id="LMVM01000037">
    <property type="protein sequence ID" value="PAV03609.1"/>
    <property type="molecule type" value="Genomic_DNA"/>
</dbReference>
<evidence type="ECO:0000313" key="1">
    <source>
        <dbReference type="EMBL" id="PAV03609.1"/>
    </source>
</evidence>
<dbReference type="Proteomes" id="UP000217784">
    <property type="component" value="Unassembled WGS sequence"/>
</dbReference>
<protein>
    <submittedName>
        <fullName evidence="1">Uncharacterized protein</fullName>
    </submittedName>
</protein>
<proteinExistence type="predicted"/>
<reference evidence="1 2" key="1">
    <citation type="journal article" date="2017" name="BMC Genomics">
        <title>Genomic analysis of methanogenic archaea reveals a shift towards energy conservation.</title>
        <authorList>
            <person name="Gilmore S.P."/>
            <person name="Henske J.K."/>
            <person name="Sexton J.A."/>
            <person name="Solomon K.V."/>
            <person name="Seppala S."/>
            <person name="Yoo J.I."/>
            <person name="Huyett L.M."/>
            <person name="Pressman A."/>
            <person name="Cogan J.Z."/>
            <person name="Kivenson V."/>
            <person name="Peng X."/>
            <person name="Tan Y."/>
            <person name="Valentine D.L."/>
            <person name="O'Malley M.A."/>
        </authorList>
    </citation>
    <scope>NUCLEOTIDE SEQUENCE [LARGE SCALE GENOMIC DNA]</scope>
    <source>
        <strain evidence="1 2">M.o.H.</strain>
    </source>
</reference>